<evidence type="ECO:0000313" key="1">
    <source>
        <dbReference type="EMBL" id="KMW59654.1"/>
    </source>
</evidence>
<keyword evidence="2" id="KW-1185">Reference proteome</keyword>
<dbReference type="Proteomes" id="UP000037178">
    <property type="component" value="Unassembled WGS sequence"/>
</dbReference>
<gene>
    <name evidence="1" type="ORF">AIOL_004636</name>
</gene>
<protein>
    <submittedName>
        <fullName evidence="1">Uncharacterized protein</fullName>
    </submittedName>
</protein>
<organism evidence="1 2">
    <name type="scientific">Candidatus Rhodobacter oscarellae</name>
    <dbReference type="NCBI Taxonomy" id="1675527"/>
    <lineage>
        <taxon>Bacteria</taxon>
        <taxon>Pseudomonadati</taxon>
        <taxon>Pseudomonadota</taxon>
        <taxon>Alphaproteobacteria</taxon>
        <taxon>Rhodobacterales</taxon>
        <taxon>Rhodobacter group</taxon>
        <taxon>Rhodobacter</taxon>
    </lineage>
</organism>
<reference evidence="1 2" key="1">
    <citation type="submission" date="2015-06" db="EMBL/GenBank/DDBJ databases">
        <title>Draft genome sequence of an Alphaproteobacteria species associated to the Mediterranean sponge Oscarella lobularis.</title>
        <authorList>
            <person name="Jourda C."/>
            <person name="Santini S."/>
            <person name="Claverie J.-M."/>
        </authorList>
    </citation>
    <scope>NUCLEOTIDE SEQUENCE [LARGE SCALE GENOMIC DNA]</scope>
    <source>
        <strain evidence="1">IGS</strain>
    </source>
</reference>
<comment type="caution">
    <text evidence="1">The sequence shown here is derived from an EMBL/GenBank/DDBJ whole genome shotgun (WGS) entry which is preliminary data.</text>
</comment>
<accession>A0A0J9ED55</accession>
<proteinExistence type="predicted"/>
<dbReference type="EMBL" id="LFTY01000002">
    <property type="protein sequence ID" value="KMW59654.1"/>
    <property type="molecule type" value="Genomic_DNA"/>
</dbReference>
<name>A0A0J9ED55_9RHOB</name>
<evidence type="ECO:0000313" key="2">
    <source>
        <dbReference type="Proteomes" id="UP000037178"/>
    </source>
</evidence>
<sequence>MLFAALAGVLARAFRFLAKSRHPALQYTLLERYGNWVPQTGQHADVGVLVGVMGRLLSVGWD</sequence>
<dbReference type="AlphaFoldDB" id="A0A0J9ED55"/>